<protein>
    <submittedName>
        <fullName evidence="1">Uncharacterized protein</fullName>
    </submittedName>
</protein>
<reference evidence="1 2" key="1">
    <citation type="submission" date="2016-10" db="EMBL/GenBank/DDBJ databases">
        <authorList>
            <person name="de Groot N.N."/>
        </authorList>
    </citation>
    <scope>NUCLEOTIDE SEQUENCE [LARGE SCALE GENOMIC DNA]</scope>
    <source>
        <strain evidence="1 2">DSM 25947</strain>
    </source>
</reference>
<gene>
    <name evidence="1" type="ORF">SAMN05444285_13647</name>
</gene>
<dbReference type="Proteomes" id="UP000181981">
    <property type="component" value="Unassembled WGS sequence"/>
</dbReference>
<sequence>MKENFKNGKPELKETGAIWSVKVDIPTAVSHDSIRLYKKARELKLKVILN</sequence>
<dbReference type="EMBL" id="FOHT01000036">
    <property type="protein sequence ID" value="SEU03403.1"/>
    <property type="molecule type" value="Genomic_DNA"/>
</dbReference>
<proteinExistence type="predicted"/>
<evidence type="ECO:0000313" key="1">
    <source>
        <dbReference type="EMBL" id="SEU03403.1"/>
    </source>
</evidence>
<dbReference type="RefSeq" id="WP_157470750.1">
    <property type="nucleotide sequence ID" value="NZ_FOHT01000036.1"/>
</dbReference>
<name>A0A1I0J2X7_9BACT</name>
<accession>A0A1I0J2X7</accession>
<organism evidence="1 2">
    <name type="scientific">Draconibacterium orientale</name>
    <dbReference type="NCBI Taxonomy" id="1168034"/>
    <lineage>
        <taxon>Bacteria</taxon>
        <taxon>Pseudomonadati</taxon>
        <taxon>Bacteroidota</taxon>
        <taxon>Bacteroidia</taxon>
        <taxon>Marinilabiliales</taxon>
        <taxon>Prolixibacteraceae</taxon>
        <taxon>Draconibacterium</taxon>
    </lineage>
</organism>
<evidence type="ECO:0000313" key="2">
    <source>
        <dbReference type="Proteomes" id="UP000181981"/>
    </source>
</evidence>
<dbReference type="AlphaFoldDB" id="A0A1I0J2X7"/>